<organism evidence="1 2">
    <name type="scientific">Ornithorhynchus anatinus</name>
    <name type="common">Duckbill platypus</name>
    <dbReference type="NCBI Taxonomy" id="9258"/>
    <lineage>
        <taxon>Eukaryota</taxon>
        <taxon>Metazoa</taxon>
        <taxon>Chordata</taxon>
        <taxon>Craniata</taxon>
        <taxon>Vertebrata</taxon>
        <taxon>Euteleostomi</taxon>
        <taxon>Mammalia</taxon>
        <taxon>Monotremata</taxon>
        <taxon>Ornithorhynchidae</taxon>
        <taxon>Ornithorhynchus</taxon>
    </lineage>
</organism>
<sequence>MREPRHREAKWSHSRQGVELFELLAIRSFSLFPSLKLVRKKHTLSCLWEDLVRNTSPVTHLFAQDERVCLHFMGTLLGKKKRERAALKMNSSIPRPLISSFFSVLVQLLMELKSQRFVYYVLDVCQKKLCNMSSTRSSVPTLMLLGKLLNAIPALAQPLVIEHGPIIEYLQKCLMYPNDRVKAAACYLYGKLFSSPATAERLLEYFREKLCALFLATLDNAQTKELQVNGIGFLNQLLKNDLFVSIIMSKSGPGGSPENGTESNPLPLVLKKLLLSRDETLQVASTGCMTAVLLHSTARYAPAFIQADIPEFLFEHLSSTSESLILSVYRCLLLLTEERLFFSKCHSVYGIESLVRSLKEILKLNNAELHRQGLQLFAEILKRQPVEIKLFTNMTICKDAGDVLREAVSCPVLEVAAEGTKAVAAFLRSDHVSFPPVHYQELQALIEAMLRRCSDLPPLSGTWRPSIRWDLSDVKRAFQHQGAFLINALEGFRNACRLAMEFQNDPLAQENPFTAPSTEKEDTPKTFSEFLLSVCDTFCIPMVLRHSEKATLPALMEVFMWILGSLFALVPHKGEKISRKLASSKFIRLALELKGKFCYGQSNPELNQACSKFLLGMCFNLYSAELKTGPPSQKELAEVAELLQQNLPLINNRGPKHLARLPDFLRADEASLQQQYCLVLLFYTAHVSKDRFVPDLELFSAVRGFLLSVLDHGDRPPAPVVRAILYLLAVCQKKEEAFDLAIRKALEGVSDLGPVYAHHPLLLRLFLQHPDLMSVYGHRFLELWFSWEESNLPGAEGAALPSFSTWSNSSASLNTLLSILKDNSSVLLILLDLVCSSPVDVAHRVLLVLTNFLRKNTDALGESLLCNHFLQILQRLLLESGPAPLQANRNLPLLLELLFLVQLKNEAKKELDSTDLKLLHQVSNLCGKCQPGDVEILQAAFNILYWSLHRTTPDSRKRAMAVLLSGVSMLQLLQKVLELPWAGHPSVPLRRPPPSESGLLCSAWLLASLHGSLPGQVHQTLSVALDKILNILIFWEKKDGLFLASILRFLRTALRQDFSSTSVLVTSSEPDLPPHPQDARLAPLSTRQVFSLVIGLQNLLLQKDRMLTGAAVGCLEALLDFLHTKSQDVAFHVASQPWNRFLFLLLMDIRNNSFLSSEILRLMTVFAKFPCGHIVPQEDVRLMLQEASGAELSELPDDTARAMGGLLLQVSGPAGRGPREGGRIRGERVEGERIPSLGNPDESKIKKRRGVTDGARAWDRKVTGSDPGTATRLLCDLGQVTPFLWASAT</sequence>
<dbReference type="Proteomes" id="UP000002279">
    <property type="component" value="Chromosome 14"/>
</dbReference>
<dbReference type="FunCoup" id="F7AUF9">
    <property type="interactions" value="54"/>
</dbReference>
<accession>F7AUF9</accession>
<name>F7AUF9_ORNAN</name>
<proteinExistence type="predicted"/>
<protein>
    <submittedName>
        <fullName evidence="1">Meiotic double-stranded break formation protein 1</fullName>
    </submittedName>
</protein>
<dbReference type="InterPro" id="IPR052133">
    <property type="entry name" value="Immune_Signaling-Apoptosis_Reg"/>
</dbReference>
<dbReference type="InParanoid" id="F7AUF9"/>
<dbReference type="OMA" id="RVCIHFI"/>
<dbReference type="GO" id="GO:0007127">
    <property type="term" value="P:meiosis I"/>
    <property type="evidence" value="ECO:0000318"/>
    <property type="project" value="GO_Central"/>
</dbReference>
<dbReference type="InterPro" id="IPR016024">
    <property type="entry name" value="ARM-type_fold"/>
</dbReference>
<evidence type="ECO:0000313" key="2">
    <source>
        <dbReference type="Proteomes" id="UP000002279"/>
    </source>
</evidence>
<reference evidence="1" key="3">
    <citation type="submission" date="2025-09" db="UniProtKB">
        <authorList>
            <consortium name="Ensembl"/>
        </authorList>
    </citation>
    <scope>IDENTIFICATION</scope>
    <source>
        <strain evidence="1">Glennie</strain>
    </source>
</reference>
<evidence type="ECO:0000313" key="1">
    <source>
        <dbReference type="Ensembl" id="ENSOANP00000006531.2"/>
    </source>
</evidence>
<dbReference type="PANTHER" id="PTHR12044">
    <property type="entry name" value="BCL2 INTERACTING MEDIATOR OF CELL DEATH"/>
    <property type="match status" value="1"/>
</dbReference>
<dbReference type="HOGENOM" id="CLU_006759_0_0_1"/>
<keyword evidence="2" id="KW-1185">Reference proteome</keyword>
<reference evidence="1 2" key="1">
    <citation type="journal article" date="2008" name="Nature">
        <title>Genome analysis of the platypus reveals unique signatures of evolution.</title>
        <authorList>
            <person name="Warren W.C."/>
            <person name="Hillier L.W."/>
            <person name="Marshall Graves J.A."/>
            <person name="Birney E."/>
            <person name="Ponting C.P."/>
            <person name="Grutzner F."/>
            <person name="Belov K."/>
            <person name="Miller W."/>
            <person name="Clarke L."/>
            <person name="Chinwalla A.T."/>
            <person name="Yang S.P."/>
            <person name="Heger A."/>
            <person name="Locke D.P."/>
            <person name="Miethke P."/>
            <person name="Waters P.D."/>
            <person name="Veyrunes F."/>
            <person name="Fulton L."/>
            <person name="Fulton B."/>
            <person name="Graves T."/>
            <person name="Wallis J."/>
            <person name="Puente X.S."/>
            <person name="Lopez-Otin C."/>
            <person name="Ordonez G.R."/>
            <person name="Eichler E.E."/>
            <person name="Chen L."/>
            <person name="Cheng Z."/>
            <person name="Deakin J.E."/>
            <person name="Alsop A."/>
            <person name="Thompson K."/>
            <person name="Kirby P."/>
            <person name="Papenfuss A.T."/>
            <person name="Wakefield M.J."/>
            <person name="Olender T."/>
            <person name="Lancet D."/>
            <person name="Huttley G.A."/>
            <person name="Smit A.F."/>
            <person name="Pask A."/>
            <person name="Temple-Smith P."/>
            <person name="Batzer M.A."/>
            <person name="Walker J.A."/>
            <person name="Konkel M.K."/>
            <person name="Harris R.S."/>
            <person name="Whittington C.M."/>
            <person name="Wong E.S."/>
            <person name="Gemmell N.J."/>
            <person name="Buschiazzo E."/>
            <person name="Vargas Jentzsch I.M."/>
            <person name="Merkel A."/>
            <person name="Schmitz J."/>
            <person name="Zemann A."/>
            <person name="Churakov G."/>
            <person name="Kriegs J.O."/>
            <person name="Brosius J."/>
            <person name="Murchison E.P."/>
            <person name="Sachidanandam R."/>
            <person name="Smith C."/>
            <person name="Hannon G.J."/>
            <person name="Tsend-Ayush E."/>
            <person name="McMillan D."/>
            <person name="Attenborough R."/>
            <person name="Rens W."/>
            <person name="Ferguson-Smith M."/>
            <person name="Lefevre C.M."/>
            <person name="Sharp J.A."/>
            <person name="Nicholas K.R."/>
            <person name="Ray D.A."/>
            <person name="Kube M."/>
            <person name="Reinhardt R."/>
            <person name="Pringle T.H."/>
            <person name="Taylor J."/>
            <person name="Jones R.C."/>
            <person name="Nixon B."/>
            <person name="Dacheux J.L."/>
            <person name="Niwa H."/>
            <person name="Sekita Y."/>
            <person name="Huang X."/>
            <person name="Stark A."/>
            <person name="Kheradpour P."/>
            <person name="Kellis M."/>
            <person name="Flicek P."/>
            <person name="Chen Y."/>
            <person name="Webber C."/>
            <person name="Hardison R."/>
            <person name="Nelson J."/>
            <person name="Hallsworth-Pepin K."/>
            <person name="Delehaunty K."/>
            <person name="Markovic C."/>
            <person name="Minx P."/>
            <person name="Feng Y."/>
            <person name="Kremitzki C."/>
            <person name="Mitreva M."/>
            <person name="Glasscock J."/>
            <person name="Wylie T."/>
            <person name="Wohldmann P."/>
            <person name="Thiru P."/>
            <person name="Nhan M.N."/>
            <person name="Pohl C.S."/>
            <person name="Smith S.M."/>
            <person name="Hou S."/>
            <person name="Nefedov M."/>
            <person name="de Jong P.J."/>
            <person name="Renfree M.B."/>
            <person name="Mardis E.R."/>
            <person name="Wilson R.K."/>
        </authorList>
    </citation>
    <scope>NUCLEOTIDE SEQUENCE [LARGE SCALE GENOMIC DNA]</scope>
    <source>
        <strain evidence="1 2">Glennie</strain>
    </source>
</reference>
<gene>
    <name evidence="1" type="primary">MEI1</name>
</gene>
<dbReference type="PANTHER" id="PTHR12044:SF10">
    <property type="entry name" value="MEIOSIS INHIBITOR PROTEIN 1"/>
    <property type="match status" value="1"/>
</dbReference>
<dbReference type="SUPFAM" id="SSF48371">
    <property type="entry name" value="ARM repeat"/>
    <property type="match status" value="1"/>
</dbReference>
<dbReference type="STRING" id="9258.ENSOANP00000006531"/>
<reference evidence="1" key="2">
    <citation type="submission" date="2025-08" db="UniProtKB">
        <authorList>
            <consortium name="Ensembl"/>
        </authorList>
    </citation>
    <scope>IDENTIFICATION</scope>
    <source>
        <strain evidence="1">Glennie</strain>
    </source>
</reference>
<dbReference type="eggNOG" id="ENOG502QV5Z">
    <property type="taxonomic scope" value="Eukaryota"/>
</dbReference>
<dbReference type="Bgee" id="ENSOANG00000004117">
    <property type="expression patterns" value="Expressed in testis and 5 other cell types or tissues"/>
</dbReference>
<dbReference type="Gene3D" id="1.25.10.10">
    <property type="entry name" value="Leucine-rich Repeat Variant"/>
    <property type="match status" value="1"/>
</dbReference>
<dbReference type="GeneTree" id="ENSGT00390000002077"/>
<dbReference type="InterPro" id="IPR011989">
    <property type="entry name" value="ARM-like"/>
</dbReference>
<dbReference type="Ensembl" id="ENSOANT00000006533.3">
    <property type="protein sequence ID" value="ENSOANP00000006531.2"/>
    <property type="gene ID" value="ENSOANG00000004117.4"/>
</dbReference>